<dbReference type="Pfam" id="PF01619">
    <property type="entry name" value="Pro_dh"/>
    <property type="match status" value="1"/>
</dbReference>
<dbReference type="Proteomes" id="UP000827092">
    <property type="component" value="Unassembled WGS sequence"/>
</dbReference>
<evidence type="ECO:0000313" key="11">
    <source>
        <dbReference type="Proteomes" id="UP000827092"/>
    </source>
</evidence>
<keyword evidence="5 8" id="KW-0560">Oxidoreductase</keyword>
<reference evidence="10 11" key="1">
    <citation type="journal article" date="2022" name="Nat. Ecol. Evol.">
        <title>A masculinizing supergene underlies an exaggerated male reproductive morph in a spider.</title>
        <authorList>
            <person name="Hendrickx F."/>
            <person name="De Corte Z."/>
            <person name="Sonet G."/>
            <person name="Van Belleghem S.M."/>
            <person name="Kostlbacher S."/>
            <person name="Vangestel C."/>
        </authorList>
    </citation>
    <scope>NUCLEOTIDE SEQUENCE [LARGE SCALE GENOMIC DNA]</scope>
    <source>
        <strain evidence="10">W744_W776</strain>
    </source>
</reference>
<dbReference type="GO" id="GO:0010133">
    <property type="term" value="P:L-proline catabolic process to L-glutamate"/>
    <property type="evidence" value="ECO:0007669"/>
    <property type="project" value="TreeGrafter"/>
</dbReference>
<dbReference type="GO" id="GO:0005739">
    <property type="term" value="C:mitochondrion"/>
    <property type="evidence" value="ECO:0007669"/>
    <property type="project" value="TreeGrafter"/>
</dbReference>
<dbReference type="SUPFAM" id="SSF51730">
    <property type="entry name" value="FAD-linked oxidoreductase"/>
    <property type="match status" value="1"/>
</dbReference>
<dbReference type="InterPro" id="IPR002872">
    <property type="entry name" value="Proline_DH_dom"/>
</dbReference>
<evidence type="ECO:0000259" key="9">
    <source>
        <dbReference type="Pfam" id="PF01619"/>
    </source>
</evidence>
<proteinExistence type="inferred from homology"/>
<name>A0AAV6U834_9ARAC</name>
<comment type="similarity">
    <text evidence="2 8">Belongs to the proline oxidase family.</text>
</comment>
<dbReference type="AlphaFoldDB" id="A0AAV6U834"/>
<dbReference type="PANTHER" id="PTHR13914:SF29">
    <property type="entry name" value="HYDROXYPROLINE DEHYDROGENASE"/>
    <property type="match status" value="1"/>
</dbReference>
<keyword evidence="4 8" id="KW-0274">FAD</keyword>
<feature type="domain" description="Proline dehydrogenase" evidence="9">
    <location>
        <begin position="152"/>
        <end position="396"/>
    </location>
</feature>
<dbReference type="GO" id="GO:0004657">
    <property type="term" value="F:proline dehydrogenase activity"/>
    <property type="evidence" value="ECO:0007669"/>
    <property type="project" value="UniProtKB-EC"/>
</dbReference>
<comment type="catalytic activity">
    <reaction evidence="7">
        <text>trans-4-hydroxy-L-proline + a quinone = (3R,5S)-1-pyrroline-3-hydroxy-5-carboxylate + a quinol + H(+)</text>
        <dbReference type="Rhea" id="RHEA:52512"/>
        <dbReference type="ChEBI" id="CHEBI:15378"/>
        <dbReference type="ChEBI" id="CHEBI:24646"/>
        <dbReference type="ChEBI" id="CHEBI:58375"/>
        <dbReference type="ChEBI" id="CHEBI:62612"/>
        <dbReference type="ChEBI" id="CHEBI:132124"/>
        <dbReference type="EC" id="1.5.5.3"/>
    </reaction>
</comment>
<evidence type="ECO:0000256" key="2">
    <source>
        <dbReference type="ARBA" id="ARBA00005869"/>
    </source>
</evidence>
<evidence type="ECO:0000256" key="6">
    <source>
        <dbReference type="ARBA" id="ARBA00023062"/>
    </source>
</evidence>
<dbReference type="EC" id="1.5.5.2" evidence="8"/>
<evidence type="ECO:0000256" key="5">
    <source>
        <dbReference type="ARBA" id="ARBA00023002"/>
    </source>
</evidence>
<dbReference type="InterPro" id="IPR015659">
    <property type="entry name" value="Proline_oxidase"/>
</dbReference>
<keyword evidence="3 8" id="KW-0285">Flavoprotein</keyword>
<accession>A0AAV6U834</accession>
<dbReference type="Gene3D" id="3.20.20.220">
    <property type="match status" value="1"/>
</dbReference>
<evidence type="ECO:0000256" key="4">
    <source>
        <dbReference type="ARBA" id="ARBA00022827"/>
    </source>
</evidence>
<evidence type="ECO:0000256" key="7">
    <source>
        <dbReference type="ARBA" id="ARBA00048242"/>
    </source>
</evidence>
<evidence type="ECO:0000256" key="3">
    <source>
        <dbReference type="ARBA" id="ARBA00022630"/>
    </source>
</evidence>
<evidence type="ECO:0000256" key="1">
    <source>
        <dbReference type="ARBA" id="ARBA00001974"/>
    </source>
</evidence>
<dbReference type="PANTHER" id="PTHR13914">
    <property type="entry name" value="PROLINE OXIDASE"/>
    <property type="match status" value="1"/>
</dbReference>
<keyword evidence="6 8" id="KW-0642">Proline metabolism</keyword>
<evidence type="ECO:0000313" key="10">
    <source>
        <dbReference type="EMBL" id="KAG8179765.1"/>
    </source>
</evidence>
<keyword evidence="11" id="KW-1185">Reference proteome</keyword>
<comment type="caution">
    <text evidence="10">The sequence shown here is derived from an EMBL/GenBank/DDBJ whole genome shotgun (WGS) entry which is preliminary data.</text>
</comment>
<comment type="cofactor">
    <cofactor evidence="1 8">
        <name>FAD</name>
        <dbReference type="ChEBI" id="CHEBI:57692"/>
    </cofactor>
</comment>
<sequence length="422" mass="46806">MLKEVDFDDPSASFRDKSTWEVGRALAILRLCGIDTFADNGEKLLCWVPESLLRPTIYAQFVGGDLEAELRLAMRRAKEAGLKAMLAATMEEEIESHVAGPIDDQVLDRNSHRIARCVRLAAEEEGMGALVQMKLSGLVRPKLLVSLGHAYSTKGLPVVEDIARQITDGKTSQVRMATLKSILTEEDKDALLRAVGRLKMIGKEAEERGVSVLVDAESTPLNDGLSALTLAGAAAFNSARPVIWNTYQCYLKDAERRVRHEYQLLKEGVGVCFGAKLVRGAYMMQERARTPDPVCRDYKATTDNYHRILSSLLEKCSPKCHMIAATHNEESIQLVVKKLRGTDRSHVSFGQLYGMADHISGPLARAGFSVHKSIPCGSVREVLPYLARRATENRALMEGAQRERALLATEMFSRARRALLRR</sequence>
<organism evidence="10 11">
    <name type="scientific">Oedothorax gibbosus</name>
    <dbReference type="NCBI Taxonomy" id="931172"/>
    <lineage>
        <taxon>Eukaryota</taxon>
        <taxon>Metazoa</taxon>
        <taxon>Ecdysozoa</taxon>
        <taxon>Arthropoda</taxon>
        <taxon>Chelicerata</taxon>
        <taxon>Arachnida</taxon>
        <taxon>Araneae</taxon>
        <taxon>Araneomorphae</taxon>
        <taxon>Entelegynae</taxon>
        <taxon>Araneoidea</taxon>
        <taxon>Linyphiidae</taxon>
        <taxon>Erigoninae</taxon>
        <taxon>Oedothorax</taxon>
    </lineage>
</organism>
<gene>
    <name evidence="10" type="ORF">JTE90_022941</name>
</gene>
<protein>
    <recommendedName>
        <fullName evidence="8">Proline dehydrogenase</fullName>
        <ecNumber evidence="8">1.5.5.2</ecNumber>
    </recommendedName>
</protein>
<comment type="catalytic activity">
    <reaction evidence="8">
        <text>L-proline + a quinone = (S)-1-pyrroline-5-carboxylate + a quinol + H(+)</text>
        <dbReference type="Rhea" id="RHEA:23784"/>
        <dbReference type="ChEBI" id="CHEBI:15378"/>
        <dbReference type="ChEBI" id="CHEBI:17388"/>
        <dbReference type="ChEBI" id="CHEBI:24646"/>
        <dbReference type="ChEBI" id="CHEBI:60039"/>
        <dbReference type="ChEBI" id="CHEBI:132124"/>
        <dbReference type="EC" id="1.5.5.2"/>
    </reaction>
</comment>
<dbReference type="GO" id="GO:0071949">
    <property type="term" value="F:FAD binding"/>
    <property type="evidence" value="ECO:0007669"/>
    <property type="project" value="TreeGrafter"/>
</dbReference>
<dbReference type="EMBL" id="JAFNEN010000604">
    <property type="protein sequence ID" value="KAG8179765.1"/>
    <property type="molecule type" value="Genomic_DNA"/>
</dbReference>
<evidence type="ECO:0000256" key="8">
    <source>
        <dbReference type="RuleBase" id="RU364054"/>
    </source>
</evidence>
<comment type="function">
    <text evidence="8">Converts proline to delta-1-pyrroline-5-carboxylate.</text>
</comment>
<dbReference type="InterPro" id="IPR029041">
    <property type="entry name" value="FAD-linked_oxidoreductase-like"/>
</dbReference>